<reference evidence="2" key="1">
    <citation type="journal article" date="2023" name="Front. Microbiol.">
        <title>Genomic-based phylogenetic and metabolic analyses of the genus Natronomonas, and description of Natronomonas aquatica sp. nov.</title>
        <authorList>
            <person name="Garcia-Roldan A."/>
            <person name="Duran-Viseras A."/>
            <person name="de la Haba R.R."/>
            <person name="Corral P."/>
            <person name="Sanchez-Porro C."/>
            <person name="Ventosa A."/>
        </authorList>
    </citation>
    <scope>NUCLEOTIDE SEQUENCE</scope>
    <source>
        <strain evidence="2">F2-12</strain>
    </source>
</reference>
<dbReference type="InterPro" id="IPR029063">
    <property type="entry name" value="SAM-dependent_MTases_sf"/>
</dbReference>
<evidence type="ECO:0000313" key="3">
    <source>
        <dbReference type="Proteomes" id="UP001139494"/>
    </source>
</evidence>
<feature type="domain" description="Methyltransferase type 11" evidence="1">
    <location>
        <begin position="36"/>
        <end position="117"/>
    </location>
</feature>
<dbReference type="PANTHER" id="PTHR43591">
    <property type="entry name" value="METHYLTRANSFERASE"/>
    <property type="match status" value="1"/>
</dbReference>
<dbReference type="Pfam" id="PF08241">
    <property type="entry name" value="Methyltransf_11"/>
    <property type="match status" value="1"/>
</dbReference>
<name>A0A9R1CSI2_9EURY</name>
<dbReference type="InterPro" id="IPR013216">
    <property type="entry name" value="Methyltransf_11"/>
</dbReference>
<dbReference type="Proteomes" id="UP001139494">
    <property type="component" value="Unassembled WGS sequence"/>
</dbReference>
<proteinExistence type="predicted"/>
<keyword evidence="2" id="KW-0489">Methyltransferase</keyword>
<evidence type="ECO:0000313" key="2">
    <source>
        <dbReference type="EMBL" id="MCQ4332836.1"/>
    </source>
</evidence>
<gene>
    <name evidence="2" type="ORF">KM295_04860</name>
</gene>
<dbReference type="SUPFAM" id="SSF53335">
    <property type="entry name" value="S-adenosyl-L-methionine-dependent methyltransferases"/>
    <property type="match status" value="1"/>
</dbReference>
<dbReference type="RefSeq" id="WP_256028778.1">
    <property type="nucleotide sequence ID" value="NZ_JAHLKM010000004.1"/>
</dbReference>
<dbReference type="EMBL" id="JAHLKM010000004">
    <property type="protein sequence ID" value="MCQ4332836.1"/>
    <property type="molecule type" value="Genomic_DNA"/>
</dbReference>
<dbReference type="GO" id="GO:0008757">
    <property type="term" value="F:S-adenosylmethionine-dependent methyltransferase activity"/>
    <property type="evidence" value="ECO:0007669"/>
    <property type="project" value="InterPro"/>
</dbReference>
<sequence length="259" mass="28344">MREFDADYLRETRRGMWEDGRAALSGLGLESCDRVLDVGCGEGALTRVLREESPGEVVGCDRDARLLTELEGPTVRGDAYRLPFADDSFDLVVCQALLINLPDPGRAIEEFARVSRDRVACIEPDNGAVTVESSVESEGRLAETARRRYLEGVDTDVALGADAAGLLREAGLAGVTTARYEQRLAIEPPYTDTDVTAVGRKASGAGLRDRRETMAGSEEALDSLRAAWREMGREALAQLKQGEYRRTETVPFYIVVGRL</sequence>
<dbReference type="PANTHER" id="PTHR43591:SF24">
    <property type="entry name" value="2-METHOXY-6-POLYPRENYL-1,4-BENZOQUINOL METHYLASE, MITOCHONDRIAL"/>
    <property type="match status" value="1"/>
</dbReference>
<keyword evidence="3" id="KW-1185">Reference proteome</keyword>
<dbReference type="AlphaFoldDB" id="A0A9R1CSI2"/>
<evidence type="ECO:0000259" key="1">
    <source>
        <dbReference type="Pfam" id="PF08241"/>
    </source>
</evidence>
<comment type="caution">
    <text evidence="2">The sequence shown here is derived from an EMBL/GenBank/DDBJ whole genome shotgun (WGS) entry which is preliminary data.</text>
</comment>
<dbReference type="Gene3D" id="3.40.50.150">
    <property type="entry name" value="Vaccinia Virus protein VP39"/>
    <property type="match status" value="1"/>
</dbReference>
<accession>A0A9R1CSI2</accession>
<dbReference type="GO" id="GO:0032259">
    <property type="term" value="P:methylation"/>
    <property type="evidence" value="ECO:0007669"/>
    <property type="project" value="UniProtKB-KW"/>
</dbReference>
<dbReference type="CDD" id="cd02440">
    <property type="entry name" value="AdoMet_MTases"/>
    <property type="match status" value="1"/>
</dbReference>
<organism evidence="2 3">
    <name type="scientific">Natronomonas aquatica</name>
    <dbReference type="NCBI Taxonomy" id="2841590"/>
    <lineage>
        <taxon>Archaea</taxon>
        <taxon>Methanobacteriati</taxon>
        <taxon>Methanobacteriota</taxon>
        <taxon>Stenosarchaea group</taxon>
        <taxon>Halobacteria</taxon>
        <taxon>Halobacteriales</taxon>
        <taxon>Natronomonadaceae</taxon>
        <taxon>Natronomonas</taxon>
    </lineage>
</organism>
<keyword evidence="2" id="KW-0808">Transferase</keyword>
<protein>
    <submittedName>
        <fullName evidence="2">Methyltransferase domain-containing protein</fullName>
    </submittedName>
</protein>